<dbReference type="CDD" id="cd00077">
    <property type="entry name" value="HDc"/>
    <property type="match status" value="1"/>
</dbReference>
<dbReference type="NCBIfam" id="TIGR00488">
    <property type="entry name" value="bis(5'-nucleosyl)-tetraphosphatase (symmetrical) YqeK"/>
    <property type="match status" value="1"/>
</dbReference>
<dbReference type="InterPro" id="IPR003607">
    <property type="entry name" value="HD/PDEase_dom"/>
</dbReference>
<dbReference type="InterPro" id="IPR005249">
    <property type="entry name" value="YqeK"/>
</dbReference>
<dbReference type="PANTHER" id="PTHR35795:SF1">
    <property type="entry name" value="BIS(5'-NUCLEOSYL)-TETRAPHOSPHATASE, SYMMETRICAL"/>
    <property type="match status" value="1"/>
</dbReference>
<keyword evidence="3" id="KW-0547">Nucleotide-binding</keyword>
<dbReference type="AlphaFoldDB" id="A0A120I9N7"/>
<gene>
    <name evidence="9" type="primary">yqeK</name>
    <name evidence="9" type="ORF">I6G68_07280</name>
    <name evidence="8" type="ORF">ODY43_03670</name>
</gene>
<protein>
    <recommendedName>
        <fullName evidence="1">bis(5'-nucleosyl)-tetraphosphatase (symmetrical)</fullName>
        <ecNumber evidence="1">3.6.1.41</ecNumber>
    </recommendedName>
</protein>
<dbReference type="GO" id="GO:0008803">
    <property type="term" value="F:bis(5'-nucleosyl)-tetraphosphatase (symmetrical) activity"/>
    <property type="evidence" value="ECO:0007669"/>
    <property type="project" value="UniProtKB-EC"/>
</dbReference>
<evidence type="ECO:0000313" key="8">
    <source>
        <dbReference type="EMBL" id="MCY3053080.1"/>
    </source>
</evidence>
<dbReference type="EMBL" id="JAOTML010000003">
    <property type="protein sequence ID" value="MCY3053080.1"/>
    <property type="molecule type" value="Genomic_DNA"/>
</dbReference>
<keyword evidence="11" id="KW-1185">Reference proteome</keyword>
<evidence type="ECO:0000256" key="3">
    <source>
        <dbReference type="ARBA" id="ARBA00022741"/>
    </source>
</evidence>
<dbReference type="InterPro" id="IPR006674">
    <property type="entry name" value="HD_domain"/>
</dbReference>
<evidence type="ECO:0000259" key="7">
    <source>
        <dbReference type="SMART" id="SM00471"/>
    </source>
</evidence>
<dbReference type="EMBL" id="CP065662">
    <property type="protein sequence ID" value="QPS01161.1"/>
    <property type="molecule type" value="Genomic_DNA"/>
</dbReference>
<keyword evidence="2" id="KW-0479">Metal-binding</keyword>
<reference evidence="9 10" key="1">
    <citation type="submission" date="2020-12" db="EMBL/GenBank/DDBJ databases">
        <title>FDA dAtabase for Regulatory Grade micrObial Sequences (FDA-ARGOS): Supporting development and validation of Infectious Disease Dx tests.</title>
        <authorList>
            <person name="Sproer C."/>
            <person name="Gronow S."/>
            <person name="Severitt S."/>
            <person name="Schroder I."/>
            <person name="Tallon L."/>
            <person name="Sadzewicz L."/>
            <person name="Zhao X."/>
            <person name="Boylan J."/>
            <person name="Ott S."/>
            <person name="Bowen H."/>
            <person name="Vavikolanu K."/>
            <person name="Mehta A."/>
            <person name="Aluvathingal J."/>
            <person name="Nadendla S."/>
            <person name="Lowell S."/>
            <person name="Myers T."/>
            <person name="Yan Y."/>
            <person name="Sichtig H."/>
        </authorList>
    </citation>
    <scope>NUCLEOTIDE SEQUENCE [LARGE SCALE GENOMIC DNA]</scope>
    <source>
        <strain evidence="9 10">FDAARGOS_911</strain>
    </source>
</reference>
<dbReference type="SMART" id="SM00471">
    <property type="entry name" value="HDc"/>
    <property type="match status" value="1"/>
</dbReference>
<dbReference type="Gene3D" id="1.10.3210.10">
    <property type="entry name" value="Hypothetical protein af1432"/>
    <property type="match status" value="1"/>
</dbReference>
<dbReference type="GO" id="GO:0000166">
    <property type="term" value="F:nucleotide binding"/>
    <property type="evidence" value="ECO:0007669"/>
    <property type="project" value="UniProtKB-KW"/>
</dbReference>
<evidence type="ECO:0000256" key="4">
    <source>
        <dbReference type="ARBA" id="ARBA00022801"/>
    </source>
</evidence>
<evidence type="ECO:0000256" key="5">
    <source>
        <dbReference type="ARBA" id="ARBA00023004"/>
    </source>
</evidence>
<evidence type="ECO:0000313" key="11">
    <source>
        <dbReference type="Proteomes" id="UP001069145"/>
    </source>
</evidence>
<reference evidence="8" key="2">
    <citation type="submission" date="2022-09" db="EMBL/GenBank/DDBJ databases">
        <title>Aerococcus urinae taxonomy study.</title>
        <authorList>
            <person name="Christensen J."/>
            <person name="Senneby E."/>
        </authorList>
    </citation>
    <scope>NUCLEOTIDE SEQUENCE</scope>
    <source>
        <strain evidence="8">NLD-066-U95</strain>
    </source>
</reference>
<name>A0A120I9N7_9LACT</name>
<evidence type="ECO:0000256" key="2">
    <source>
        <dbReference type="ARBA" id="ARBA00022723"/>
    </source>
</evidence>
<dbReference type="GeneID" id="35767420"/>
<keyword evidence="5" id="KW-0408">Iron</keyword>
<proteinExistence type="predicted"/>
<sequence length="203" mass="23322">MTKEISYSHKYIVASREDLIKALKNNLSKDRFEHCLRVESTAIELAQKYQLNRERAGIAGLLHDYAKEDSLESLKSYAHFPGFDEEWVNYGNAIWHGPLAAMKAVDDFGLHDLEIYYAIYKHTTGSINWTDTAKLVFLADYMEPGRDFPGVDKARDLTERSIDLAVDYKIKENLKHLIEKGQSIYPESLAVYNAWINKKGKSE</sequence>
<dbReference type="Pfam" id="PF01966">
    <property type="entry name" value="HD"/>
    <property type="match status" value="1"/>
</dbReference>
<evidence type="ECO:0000256" key="1">
    <source>
        <dbReference type="ARBA" id="ARBA00012506"/>
    </source>
</evidence>
<dbReference type="KEGG" id="aun:AWM73_02770"/>
<dbReference type="EC" id="3.6.1.41" evidence="1"/>
<feature type="domain" description="HD/PDEase" evidence="7">
    <location>
        <begin position="27"/>
        <end position="154"/>
    </location>
</feature>
<comment type="catalytic activity">
    <reaction evidence="6">
        <text>P(1),P(4)-bis(5'-adenosyl) tetraphosphate + H2O = 2 ADP + 2 H(+)</text>
        <dbReference type="Rhea" id="RHEA:24252"/>
        <dbReference type="ChEBI" id="CHEBI:15377"/>
        <dbReference type="ChEBI" id="CHEBI:15378"/>
        <dbReference type="ChEBI" id="CHEBI:58141"/>
        <dbReference type="ChEBI" id="CHEBI:456216"/>
        <dbReference type="EC" id="3.6.1.41"/>
    </reaction>
</comment>
<dbReference type="GO" id="GO:0046872">
    <property type="term" value="F:metal ion binding"/>
    <property type="evidence" value="ECO:0007669"/>
    <property type="project" value="UniProtKB-KW"/>
</dbReference>
<dbReference type="OrthoDB" id="9782134at2"/>
<dbReference type="RefSeq" id="WP_060777985.1">
    <property type="nucleotide sequence ID" value="NZ_CAJHLF010000003.1"/>
</dbReference>
<dbReference type="Proteomes" id="UP000594771">
    <property type="component" value="Chromosome"/>
</dbReference>
<accession>A0A120I9N7</accession>
<dbReference type="Proteomes" id="UP001069145">
    <property type="component" value="Unassembled WGS sequence"/>
</dbReference>
<evidence type="ECO:0000313" key="10">
    <source>
        <dbReference type="Proteomes" id="UP000594771"/>
    </source>
</evidence>
<dbReference type="InterPro" id="IPR051094">
    <property type="entry name" value="Diverse_Catalytic_Enzymes"/>
</dbReference>
<dbReference type="PANTHER" id="PTHR35795">
    <property type="entry name" value="SLR1885 PROTEIN"/>
    <property type="match status" value="1"/>
</dbReference>
<dbReference type="SUPFAM" id="SSF109604">
    <property type="entry name" value="HD-domain/PDEase-like"/>
    <property type="match status" value="1"/>
</dbReference>
<keyword evidence="4 9" id="KW-0378">Hydrolase</keyword>
<evidence type="ECO:0000256" key="6">
    <source>
        <dbReference type="ARBA" id="ARBA00049417"/>
    </source>
</evidence>
<evidence type="ECO:0000313" key="9">
    <source>
        <dbReference type="EMBL" id="QPS01161.1"/>
    </source>
</evidence>
<organism evidence="9 10">
    <name type="scientific">Aerococcus urinae</name>
    <dbReference type="NCBI Taxonomy" id="1376"/>
    <lineage>
        <taxon>Bacteria</taxon>
        <taxon>Bacillati</taxon>
        <taxon>Bacillota</taxon>
        <taxon>Bacilli</taxon>
        <taxon>Lactobacillales</taxon>
        <taxon>Aerococcaceae</taxon>
        <taxon>Aerococcus</taxon>
    </lineage>
</organism>